<protein>
    <submittedName>
        <fullName evidence="1">Uncharacterized protein</fullName>
    </submittedName>
</protein>
<name>A0A5J4QG78_9ZZZZ</name>
<comment type="caution">
    <text evidence="1">The sequence shown here is derived from an EMBL/GenBank/DDBJ whole genome shotgun (WGS) entry which is preliminary data.</text>
</comment>
<dbReference type="EMBL" id="SNRY01003771">
    <property type="protein sequence ID" value="KAA6319794.1"/>
    <property type="molecule type" value="Genomic_DNA"/>
</dbReference>
<accession>A0A5J4QG78</accession>
<proteinExistence type="predicted"/>
<gene>
    <name evidence="1" type="ORF">EZS27_030350</name>
</gene>
<evidence type="ECO:0000313" key="1">
    <source>
        <dbReference type="EMBL" id="KAA6319794.1"/>
    </source>
</evidence>
<sequence length="105" mass="11694">MSKVYGRVSDIMRAGKISAKGQITNLNQGFKLKNGVPFSIYIRPKTATDAVDRIINCQLYQEPEISSVPMGFNDWQPLAIMELATDTTLLDECDVWWGAGEEAKP</sequence>
<organism evidence="1">
    <name type="scientific">termite gut metagenome</name>
    <dbReference type="NCBI Taxonomy" id="433724"/>
    <lineage>
        <taxon>unclassified sequences</taxon>
        <taxon>metagenomes</taxon>
        <taxon>organismal metagenomes</taxon>
    </lineage>
</organism>
<dbReference type="AlphaFoldDB" id="A0A5J4QG78"/>
<reference evidence="1" key="1">
    <citation type="submission" date="2019-03" db="EMBL/GenBank/DDBJ databases">
        <title>Single cell metagenomics reveals metabolic interactions within the superorganism composed of flagellate Streblomastix strix and complex community of Bacteroidetes bacteria on its surface.</title>
        <authorList>
            <person name="Treitli S.C."/>
            <person name="Kolisko M."/>
            <person name="Husnik F."/>
            <person name="Keeling P."/>
            <person name="Hampl V."/>
        </authorList>
    </citation>
    <scope>NUCLEOTIDE SEQUENCE</scope>
    <source>
        <strain evidence="1">STM</strain>
    </source>
</reference>